<sequence>MRARYRVGLAVAAAVLLVLALVAAATGEAPATAAVAAVAAPAPPQPSPGAEPEPPQQPEEPSPEAEPSPEPSPAPGPEPTPPEDDGDGDGDGENGDGSQTGTPQGQECGSFDYACRMQAAVNGWLAGIVADLVNAGLAQAAIAMLWTPEPTPGVEQGRTAALVVANTAYVLLVTLAGILVMANPTVQTSTSLKEVLPRLVLGFVAANASALLVGFLADVSNALVRALLGDAARRESVANAIDRTLQDPMGEMLVLVLLAVIAGVLVLFFQAAVIARTMLWLLLSAAAPLALACHALPPLEGTARLWWRAMGALLAIPIAQALALRVLVEVFLMREEVDLVEVGGAAGSIIDVLVLITALYVLVRIPFWAFKQVFGYQSSPLAKAARIAVSVLVLRNLGRAFAGPRGGSGTLAGAGPRGGGPRAGRPGGGRGPTGGPRGNGAGGGTPAAGRSGGGRRGGARRPSGGGGAGRQGGGSAGGTGPSGGTPGGGSGGSRGPTGGAGVPNGGGRAGGSGSGTSGGRGGSPGPLRGTVHPPRGNRHPNGNTGYGGPGATSGPGGRSGNPGASRAGAPTGSSAAGEPRRYPGGIRAHRPRPTGSTPPPPDPSRFRPIRPDMRFNPPPNPRGGWSRPVRPRPRHPRRRRGED</sequence>
<feature type="transmembrane region" description="Helical" evidence="2">
    <location>
        <begin position="159"/>
        <end position="180"/>
    </location>
</feature>
<accession>A0ABV9SHH3</accession>
<feature type="compositionally biased region" description="Basic residues" evidence="1">
    <location>
        <begin position="629"/>
        <end position="643"/>
    </location>
</feature>
<dbReference type="RefSeq" id="WP_344139751.1">
    <property type="nucleotide sequence ID" value="NZ_BAAAQI010000001.1"/>
</dbReference>
<feature type="transmembrane region" description="Helical" evidence="2">
    <location>
        <begin position="252"/>
        <end position="272"/>
    </location>
</feature>
<evidence type="ECO:0000256" key="3">
    <source>
        <dbReference type="SAM" id="SignalP"/>
    </source>
</evidence>
<keyword evidence="5" id="KW-1185">Reference proteome</keyword>
<evidence type="ECO:0000256" key="2">
    <source>
        <dbReference type="SAM" id="Phobius"/>
    </source>
</evidence>
<feature type="compositionally biased region" description="Gly residues" evidence="1">
    <location>
        <begin position="463"/>
        <end position="524"/>
    </location>
</feature>
<dbReference type="InterPro" id="IPR045782">
    <property type="entry name" value="TrbL_3"/>
</dbReference>
<feature type="compositionally biased region" description="Gly residues" evidence="1">
    <location>
        <begin position="544"/>
        <end position="560"/>
    </location>
</feature>
<feature type="transmembrane region" description="Helical" evidence="2">
    <location>
        <begin position="344"/>
        <end position="363"/>
    </location>
</feature>
<gene>
    <name evidence="4" type="ORF">ACFPCZ_06545</name>
</gene>
<proteinExistence type="predicted"/>
<feature type="compositionally biased region" description="Acidic residues" evidence="1">
    <location>
        <begin position="81"/>
        <end position="94"/>
    </location>
</feature>
<feature type="region of interest" description="Disordered" evidence="1">
    <location>
        <begin position="405"/>
        <end position="643"/>
    </location>
</feature>
<keyword evidence="2" id="KW-0812">Transmembrane</keyword>
<feature type="transmembrane region" description="Helical" evidence="2">
    <location>
        <begin position="124"/>
        <end position="147"/>
    </location>
</feature>
<dbReference type="Proteomes" id="UP001595858">
    <property type="component" value="Unassembled WGS sequence"/>
</dbReference>
<keyword evidence="3" id="KW-0732">Signal</keyword>
<reference evidence="5" key="1">
    <citation type="journal article" date="2019" name="Int. J. Syst. Evol. Microbiol.">
        <title>The Global Catalogue of Microorganisms (GCM) 10K type strain sequencing project: providing services to taxonomists for standard genome sequencing and annotation.</title>
        <authorList>
            <consortium name="The Broad Institute Genomics Platform"/>
            <consortium name="The Broad Institute Genome Sequencing Center for Infectious Disease"/>
            <person name="Wu L."/>
            <person name="Ma J."/>
        </authorList>
    </citation>
    <scope>NUCLEOTIDE SEQUENCE [LARGE SCALE GENOMIC DNA]</scope>
    <source>
        <strain evidence="5">CGMCC 4.7304</strain>
    </source>
</reference>
<evidence type="ECO:0000313" key="5">
    <source>
        <dbReference type="Proteomes" id="UP001595858"/>
    </source>
</evidence>
<feature type="region of interest" description="Disordered" evidence="1">
    <location>
        <begin position="37"/>
        <end position="106"/>
    </location>
</feature>
<feature type="compositionally biased region" description="Pro residues" evidence="1">
    <location>
        <begin position="41"/>
        <end position="80"/>
    </location>
</feature>
<keyword evidence="2" id="KW-1133">Transmembrane helix</keyword>
<feature type="transmembrane region" description="Helical" evidence="2">
    <location>
        <begin position="309"/>
        <end position="332"/>
    </location>
</feature>
<feature type="chain" id="PRO_5047067894" evidence="3">
    <location>
        <begin position="25"/>
        <end position="643"/>
    </location>
</feature>
<feature type="compositionally biased region" description="Gly residues" evidence="1">
    <location>
        <begin position="405"/>
        <end position="456"/>
    </location>
</feature>
<dbReference type="Pfam" id="PF19590">
    <property type="entry name" value="TrbL_3"/>
    <property type="match status" value="1"/>
</dbReference>
<dbReference type="EMBL" id="JBHSIY010000006">
    <property type="protein sequence ID" value="MFC4866283.1"/>
    <property type="molecule type" value="Genomic_DNA"/>
</dbReference>
<feature type="transmembrane region" description="Helical" evidence="2">
    <location>
        <begin position="278"/>
        <end position="297"/>
    </location>
</feature>
<protein>
    <submittedName>
        <fullName evidence="4">Uncharacterized protein</fullName>
    </submittedName>
</protein>
<feature type="transmembrane region" description="Helical" evidence="2">
    <location>
        <begin position="200"/>
        <end position="224"/>
    </location>
</feature>
<evidence type="ECO:0000313" key="4">
    <source>
        <dbReference type="EMBL" id="MFC4866283.1"/>
    </source>
</evidence>
<comment type="caution">
    <text evidence="4">The sequence shown here is derived from an EMBL/GenBank/DDBJ whole genome shotgun (WGS) entry which is preliminary data.</text>
</comment>
<evidence type="ECO:0000256" key="1">
    <source>
        <dbReference type="SAM" id="MobiDB-lite"/>
    </source>
</evidence>
<feature type="signal peptide" evidence="3">
    <location>
        <begin position="1"/>
        <end position="24"/>
    </location>
</feature>
<organism evidence="4 5">
    <name type="scientific">Streptomonospora arabica</name>
    <dbReference type="NCBI Taxonomy" id="412417"/>
    <lineage>
        <taxon>Bacteria</taxon>
        <taxon>Bacillati</taxon>
        <taxon>Actinomycetota</taxon>
        <taxon>Actinomycetes</taxon>
        <taxon>Streptosporangiales</taxon>
        <taxon>Nocardiopsidaceae</taxon>
        <taxon>Streptomonospora</taxon>
    </lineage>
</organism>
<keyword evidence="2" id="KW-0472">Membrane</keyword>
<name>A0ABV9SHH3_9ACTN</name>